<evidence type="ECO:0000256" key="7">
    <source>
        <dbReference type="ARBA" id="ARBA00022840"/>
    </source>
</evidence>
<accession>A0A133ZYF0</accession>
<keyword evidence="3" id="KW-0227">DNA damage</keyword>
<dbReference type="InterPro" id="IPR027417">
    <property type="entry name" value="P-loop_NTPase"/>
</dbReference>
<evidence type="ECO:0000256" key="9">
    <source>
        <dbReference type="ARBA" id="ARBA00023204"/>
    </source>
</evidence>
<evidence type="ECO:0000256" key="8">
    <source>
        <dbReference type="ARBA" id="ARBA00023125"/>
    </source>
</evidence>
<dbReference type="GO" id="GO:0004386">
    <property type="term" value="F:helicase activity"/>
    <property type="evidence" value="ECO:0007669"/>
    <property type="project" value="UniProtKB-KW"/>
</dbReference>
<comment type="caution">
    <text evidence="12">The sequence shown here is derived from an EMBL/GenBank/DDBJ whole genome shotgun (WGS) entry which is preliminary data.</text>
</comment>
<dbReference type="GO" id="GO:0006281">
    <property type="term" value="P:DNA repair"/>
    <property type="evidence" value="ECO:0007669"/>
    <property type="project" value="UniProtKB-KW"/>
</dbReference>
<keyword evidence="9" id="KW-0234">DNA repair</keyword>
<dbReference type="SUPFAM" id="SSF52540">
    <property type="entry name" value="P-loop containing nucleoside triphosphate hydrolases"/>
    <property type="match status" value="1"/>
</dbReference>
<reference evidence="13" key="1">
    <citation type="submission" date="2016-01" db="EMBL/GenBank/DDBJ databases">
        <authorList>
            <person name="Mitreva M."/>
            <person name="Pepin K.H."/>
            <person name="Mihindukulasuriya K.A."/>
            <person name="Fulton R."/>
            <person name="Fronick C."/>
            <person name="O'Laughlin M."/>
            <person name="Miner T."/>
            <person name="Herter B."/>
            <person name="Rosa B.A."/>
            <person name="Cordes M."/>
            <person name="Tomlinson C."/>
            <person name="Wollam A."/>
            <person name="Palsikar V.B."/>
            <person name="Mardis E.R."/>
            <person name="Wilson R.K."/>
        </authorList>
    </citation>
    <scope>NUCLEOTIDE SEQUENCE [LARGE SCALE GENOMIC DNA]</scope>
    <source>
        <strain evidence="13">DNF00896</strain>
    </source>
</reference>
<evidence type="ECO:0000259" key="11">
    <source>
        <dbReference type="Pfam" id="PF21445"/>
    </source>
</evidence>
<keyword evidence="7" id="KW-0067">ATP-binding</keyword>
<evidence type="ECO:0000256" key="3">
    <source>
        <dbReference type="ARBA" id="ARBA00022763"/>
    </source>
</evidence>
<gene>
    <name evidence="12" type="ORF">HMPREF1866_00618</name>
</gene>
<protein>
    <submittedName>
        <fullName evidence="12">Putative ATP-dependent nuclease subunit B</fullName>
    </submittedName>
</protein>
<keyword evidence="1" id="KW-0540">Nuclease</keyword>
<dbReference type="Pfam" id="PF21445">
    <property type="entry name" value="ADDB_N"/>
    <property type="match status" value="1"/>
</dbReference>
<dbReference type="STRING" id="467210.HMPREF1866_00618"/>
<evidence type="ECO:0000256" key="2">
    <source>
        <dbReference type="ARBA" id="ARBA00022741"/>
    </source>
</evidence>
<keyword evidence="8" id="KW-0238">DNA-binding</keyword>
<dbReference type="Proteomes" id="UP000070394">
    <property type="component" value="Unassembled WGS sequence"/>
</dbReference>
<feature type="domain" description="PD-(D/E)XK endonuclease-like" evidence="10">
    <location>
        <begin position="753"/>
        <end position="1088"/>
    </location>
</feature>
<dbReference type="EMBL" id="LSDA01000014">
    <property type="protein sequence ID" value="KXB60431.1"/>
    <property type="molecule type" value="Genomic_DNA"/>
</dbReference>
<dbReference type="OrthoDB" id="9758506at2"/>
<dbReference type="PANTHER" id="PTHR30591:SF1">
    <property type="entry name" value="RECBCD ENZYME SUBUNIT RECC"/>
    <property type="match status" value="1"/>
</dbReference>
<dbReference type="GO" id="GO:0003677">
    <property type="term" value="F:DNA binding"/>
    <property type="evidence" value="ECO:0007669"/>
    <property type="project" value="UniProtKB-KW"/>
</dbReference>
<dbReference type="AlphaFoldDB" id="A0A133ZYF0"/>
<keyword evidence="4" id="KW-0378">Hydrolase</keyword>
<dbReference type="Pfam" id="PF12705">
    <property type="entry name" value="PDDEXK_1"/>
    <property type="match status" value="1"/>
</dbReference>
<dbReference type="Gene3D" id="3.90.320.10">
    <property type="match status" value="1"/>
</dbReference>
<dbReference type="GO" id="GO:0006310">
    <property type="term" value="P:DNA recombination"/>
    <property type="evidence" value="ECO:0007669"/>
    <property type="project" value="TreeGrafter"/>
</dbReference>
<name>A0A133ZYF0_9FIRM</name>
<dbReference type="GO" id="GO:0004527">
    <property type="term" value="F:exonuclease activity"/>
    <property type="evidence" value="ECO:0007669"/>
    <property type="project" value="UniProtKB-KW"/>
</dbReference>
<evidence type="ECO:0000313" key="13">
    <source>
        <dbReference type="Proteomes" id="UP000070394"/>
    </source>
</evidence>
<keyword evidence="6" id="KW-0269">Exonuclease</keyword>
<evidence type="ECO:0000259" key="10">
    <source>
        <dbReference type="Pfam" id="PF12705"/>
    </source>
</evidence>
<feature type="domain" description="ATP-dependent helicase/deoxyribonuclease subunit B N-terminal" evidence="11">
    <location>
        <begin position="5"/>
        <end position="290"/>
    </location>
</feature>
<evidence type="ECO:0000256" key="4">
    <source>
        <dbReference type="ARBA" id="ARBA00022801"/>
    </source>
</evidence>
<evidence type="ECO:0000256" key="1">
    <source>
        <dbReference type="ARBA" id="ARBA00022722"/>
    </source>
</evidence>
<keyword evidence="13" id="KW-1185">Reference proteome</keyword>
<dbReference type="PANTHER" id="PTHR30591">
    <property type="entry name" value="RECBCD ENZYME SUBUNIT RECC"/>
    <property type="match status" value="1"/>
</dbReference>
<dbReference type="RefSeq" id="WP_060930555.1">
    <property type="nucleotide sequence ID" value="NZ_KQ959776.1"/>
</dbReference>
<dbReference type="InterPro" id="IPR038726">
    <property type="entry name" value="PDDEXK_AddAB-type"/>
</dbReference>
<dbReference type="Gene3D" id="3.40.50.300">
    <property type="entry name" value="P-loop containing nucleotide triphosphate hydrolases"/>
    <property type="match status" value="4"/>
</dbReference>
<keyword evidence="2" id="KW-0547">Nucleotide-binding</keyword>
<keyword evidence="5" id="KW-0347">Helicase</keyword>
<evidence type="ECO:0000256" key="6">
    <source>
        <dbReference type="ARBA" id="ARBA00022839"/>
    </source>
</evidence>
<organism evidence="12 13">
    <name type="scientific">Lachnoanaerobaculum saburreum</name>
    <dbReference type="NCBI Taxonomy" id="467210"/>
    <lineage>
        <taxon>Bacteria</taxon>
        <taxon>Bacillati</taxon>
        <taxon>Bacillota</taxon>
        <taxon>Clostridia</taxon>
        <taxon>Lachnospirales</taxon>
        <taxon>Lachnospiraceae</taxon>
        <taxon>Lachnoanaerobaculum</taxon>
    </lineage>
</organism>
<dbReference type="GO" id="GO:0005524">
    <property type="term" value="F:ATP binding"/>
    <property type="evidence" value="ECO:0007669"/>
    <property type="project" value="UniProtKB-KW"/>
</dbReference>
<dbReference type="PATRIC" id="fig|467210.3.peg.609"/>
<sequence length="1128" mass="129986">MGYRFYFGASGVGKTYRAFKDIIDEALKNLDKKFFIIVPEQFTMQTQKDIVQMHPNHAVNNIDVLSFNRLAYRIFEELDIENPEVLDELDKALILRRIANKVELKAWKKQFQKAGFIDSIKSLISEFMQYDISDDFIREQVNNSEVDSLLKIKLEDIYNLKTGFEEYIAGKYFTNEQILDVLNENIANSELLRDSIILFDGYTGFTPIQNRIISNLMKVAAELRFSITLGKGVNPDIRLLESDLFFISGKMISQINEMAKKENIKRLPDINLNTGAVHRFKNSKDLGFFEEHFLRYDGKKSKEVSDIEINYCMNPLDEIDFVANKILGLVKDNNYRYRDIAIIYGDLEDVSDALINRFHQLEIPYYLDEKMDVDNNELVEFINACIGVISENFSYDAVNRFLRLGLLHFDKRLVSLLDNYLLETGIKGYKRLHSQFTYLPKSFSETELKEINEFKDFALCKLDTLYTAISKSKVSIKDALGAFREIFTKENIEEKLEEIKLSLEEKGDFKRAREYEGIFDEVISLFDRLELVLEGESLTKKELSDLLHTGFEEIKLGMIPDRVDRVVIGDLKRTRLGSIKVLFVCGANDGSLPTVKDSGGLINDREKRKLKSLGFNLSDTVREDLYTGRFYLYQVLTKPSDKLFISFAGMDFEGKSLCPSILINMVKSIFPLIEVKRSREMNIYSRFEAKEYLSENLRGLRAKEVTDEDFIRYIATFFDKEFIKRLTEAAMYVYKDSGIGESAARELFGEELRVSVTRLENYNECPFEHFISYGLGVGERQIHSLGVSDIGTLVHDMLEKCFRYAKSRDKVIAKMEKDDLFSLVDEAVNENMVSEKNSIFKESNKSKYQLEKIVRMTKLTMLVLSKQLAAGDFEPSFFEKSFSERDNLEALNIELKNNAKMYLRGKIDRVDTYVDEDKTLVKIIDYKTGNMKWELDMPFYGRALQLVIYMDAVMEQLTKEGKEVLPAAFFYYHIDSPFLTRDEAKKENAFLSKLKPMGIVNTDFNIIKHLDKSIETSSDVIPVMLKKDGSISKTSSVASTKRIELLRKYVKQKVKNTAENILSGNIGITPVIRKGKSSCEYCPYSAICGFDEGIEGFAYNNLVKINDDDIWKMMEKDEHVDEGTTGGN</sequence>
<evidence type="ECO:0000313" key="12">
    <source>
        <dbReference type="EMBL" id="KXB60431.1"/>
    </source>
</evidence>
<proteinExistence type="predicted"/>
<evidence type="ECO:0000256" key="5">
    <source>
        <dbReference type="ARBA" id="ARBA00022806"/>
    </source>
</evidence>
<dbReference type="InterPro" id="IPR011604">
    <property type="entry name" value="PDDEXK-like_dom_sf"/>
</dbReference>
<dbReference type="InterPro" id="IPR049035">
    <property type="entry name" value="ADDB_N"/>
</dbReference>